<accession>A0AAQ3TJD5</accession>
<evidence type="ECO:0000313" key="2">
    <source>
        <dbReference type="EMBL" id="WVZ74700.1"/>
    </source>
</evidence>
<dbReference type="EMBL" id="CP144749">
    <property type="protein sequence ID" value="WVZ74700.1"/>
    <property type="molecule type" value="Genomic_DNA"/>
</dbReference>
<gene>
    <name evidence="2" type="ORF">U9M48_022855</name>
</gene>
<protein>
    <submittedName>
        <fullName evidence="2">Uncharacterized protein</fullName>
    </submittedName>
</protein>
<feature type="non-terminal residue" evidence="2">
    <location>
        <position position="1"/>
    </location>
</feature>
<organism evidence="2 3">
    <name type="scientific">Paspalum notatum var. saurae</name>
    <dbReference type="NCBI Taxonomy" id="547442"/>
    <lineage>
        <taxon>Eukaryota</taxon>
        <taxon>Viridiplantae</taxon>
        <taxon>Streptophyta</taxon>
        <taxon>Embryophyta</taxon>
        <taxon>Tracheophyta</taxon>
        <taxon>Spermatophyta</taxon>
        <taxon>Magnoliopsida</taxon>
        <taxon>Liliopsida</taxon>
        <taxon>Poales</taxon>
        <taxon>Poaceae</taxon>
        <taxon>PACMAD clade</taxon>
        <taxon>Panicoideae</taxon>
        <taxon>Andropogonodae</taxon>
        <taxon>Paspaleae</taxon>
        <taxon>Paspalinae</taxon>
        <taxon>Paspalum</taxon>
    </lineage>
</organism>
<feature type="compositionally biased region" description="Low complexity" evidence="1">
    <location>
        <begin position="61"/>
        <end position="78"/>
    </location>
</feature>
<sequence length="97" mass="10716">DRNTRLPVASPPPSSPLLLPSQLSPPPRLLPEFEIPERASHGLLRSVPLPTHRALARNPGRNPARPSSIRRAPRSRASQICEIRTDTAAPTPRWMLP</sequence>
<proteinExistence type="predicted"/>
<keyword evidence="3" id="KW-1185">Reference proteome</keyword>
<feature type="region of interest" description="Disordered" evidence="1">
    <location>
        <begin position="1"/>
        <end position="79"/>
    </location>
</feature>
<name>A0AAQ3TJD5_PASNO</name>
<evidence type="ECO:0000256" key="1">
    <source>
        <dbReference type="SAM" id="MobiDB-lite"/>
    </source>
</evidence>
<dbReference type="AlphaFoldDB" id="A0AAQ3TJD5"/>
<reference evidence="2 3" key="1">
    <citation type="submission" date="2024-02" db="EMBL/GenBank/DDBJ databases">
        <title>High-quality chromosome-scale genome assembly of Pensacola bahiagrass (Paspalum notatum Flugge var. saurae).</title>
        <authorList>
            <person name="Vega J.M."/>
            <person name="Podio M."/>
            <person name="Orjuela J."/>
            <person name="Siena L.A."/>
            <person name="Pessino S.C."/>
            <person name="Combes M.C."/>
            <person name="Mariac C."/>
            <person name="Albertini E."/>
            <person name="Pupilli F."/>
            <person name="Ortiz J.P.A."/>
            <person name="Leblanc O."/>
        </authorList>
    </citation>
    <scope>NUCLEOTIDE SEQUENCE [LARGE SCALE GENOMIC DNA]</scope>
    <source>
        <strain evidence="2">R1</strain>
        <tissue evidence="2">Leaf</tissue>
    </source>
</reference>
<dbReference type="Proteomes" id="UP001341281">
    <property type="component" value="Chromosome 05"/>
</dbReference>
<evidence type="ECO:0000313" key="3">
    <source>
        <dbReference type="Proteomes" id="UP001341281"/>
    </source>
</evidence>